<dbReference type="EMBL" id="WHNX01000021">
    <property type="protein sequence ID" value="MPW26596.1"/>
    <property type="molecule type" value="Genomic_DNA"/>
</dbReference>
<keyword evidence="9 11" id="KW-0472">Membrane</keyword>
<evidence type="ECO:0000256" key="8">
    <source>
        <dbReference type="ARBA" id="ARBA00022989"/>
    </source>
</evidence>
<sequence>MDAFKYIKKIDFTLLFVVLTLFTIGLVAIRTATNIDNFVAGDSSDYMIKQMLAFAIGTVGMIILMSIDYQMLGQYWIHIYVLCLLLLMTVWIPGLGVANKNALRWINLGFVELQPSEIVKIGFIVVFAKLLDKRKEKLNKITDILILIAFIVPFLILIAAQPDLGQSLIFIVISAGMIFTAGLSMKYIYGAIVGVAVGVPLLWNFYMLDYQKHRIITYLNPTLDPLGEGYHTIQSITTIGSGGVLGKGFSAENTMTNLNYLPAQWTDFIFSVIAETTGFVGASIVVIILGLFLFRLIKDAREAKDEYGTLIIVGVFFMFLFQIFENIGMTMGIMPITGITLPFLSYGGSSLMTNLMAVGLVLNVYIRRHYISFE</sequence>
<organism evidence="12 13">
    <name type="scientific">Alkalibaculum sporogenes</name>
    <dbReference type="NCBI Taxonomy" id="2655001"/>
    <lineage>
        <taxon>Bacteria</taxon>
        <taxon>Bacillati</taxon>
        <taxon>Bacillota</taxon>
        <taxon>Clostridia</taxon>
        <taxon>Eubacteriales</taxon>
        <taxon>Eubacteriaceae</taxon>
        <taxon>Alkalibaculum</taxon>
    </lineage>
</organism>
<name>A0A6A7KB23_9FIRM</name>
<keyword evidence="7" id="KW-0573">Peptidoglycan synthesis</keyword>
<keyword evidence="13" id="KW-1185">Reference proteome</keyword>
<dbReference type="Pfam" id="PF01098">
    <property type="entry name" value="FTSW_RODA_SPOVE"/>
    <property type="match status" value="1"/>
</dbReference>
<keyword evidence="3" id="KW-0328">Glycosyltransferase</keyword>
<evidence type="ECO:0000313" key="12">
    <source>
        <dbReference type="EMBL" id="MPW26596.1"/>
    </source>
</evidence>
<reference evidence="12 13" key="1">
    <citation type="submission" date="2019-10" db="EMBL/GenBank/DDBJ databases">
        <title>Alkalibaculum tamaniensis sp.nov., a new alkaliphilic acetogen, isolated on methoxylated aromatics from a mud volcano.</title>
        <authorList>
            <person name="Khomyakova M.A."/>
            <person name="Merkel A.Y."/>
            <person name="Bonch-Osmolovskaya E.A."/>
            <person name="Slobodkin A.I."/>
        </authorList>
    </citation>
    <scope>NUCLEOTIDE SEQUENCE [LARGE SCALE GENOMIC DNA]</scope>
    <source>
        <strain evidence="12 13">M08DMB</strain>
    </source>
</reference>
<dbReference type="PANTHER" id="PTHR30474:SF1">
    <property type="entry name" value="PEPTIDOGLYCAN GLYCOSYLTRANSFERASE MRDB"/>
    <property type="match status" value="1"/>
</dbReference>
<evidence type="ECO:0000256" key="6">
    <source>
        <dbReference type="ARBA" id="ARBA00022960"/>
    </source>
</evidence>
<feature type="transmembrane region" description="Helical" evidence="11">
    <location>
        <begin position="344"/>
        <end position="366"/>
    </location>
</feature>
<feature type="transmembrane region" description="Helical" evidence="11">
    <location>
        <begin position="306"/>
        <end position="324"/>
    </location>
</feature>
<evidence type="ECO:0000256" key="11">
    <source>
        <dbReference type="SAM" id="Phobius"/>
    </source>
</evidence>
<evidence type="ECO:0000256" key="5">
    <source>
        <dbReference type="ARBA" id="ARBA00022692"/>
    </source>
</evidence>
<feature type="transmembrane region" description="Helical" evidence="11">
    <location>
        <begin position="51"/>
        <end position="68"/>
    </location>
</feature>
<gene>
    <name evidence="12" type="primary">rodA</name>
    <name evidence="12" type="ORF">GC105_12435</name>
</gene>
<dbReference type="GO" id="GO:0009252">
    <property type="term" value="P:peptidoglycan biosynthetic process"/>
    <property type="evidence" value="ECO:0007669"/>
    <property type="project" value="UniProtKB-KW"/>
</dbReference>
<evidence type="ECO:0000256" key="3">
    <source>
        <dbReference type="ARBA" id="ARBA00022676"/>
    </source>
</evidence>
<dbReference type="GO" id="GO:0005886">
    <property type="term" value="C:plasma membrane"/>
    <property type="evidence" value="ECO:0007669"/>
    <property type="project" value="TreeGrafter"/>
</dbReference>
<protein>
    <submittedName>
        <fullName evidence="12">Rod shape-determining protein RodA</fullName>
    </submittedName>
</protein>
<evidence type="ECO:0000313" key="13">
    <source>
        <dbReference type="Proteomes" id="UP000440004"/>
    </source>
</evidence>
<keyword evidence="2" id="KW-1003">Cell membrane</keyword>
<dbReference type="GO" id="GO:0015648">
    <property type="term" value="F:lipid-linked peptidoglycan transporter activity"/>
    <property type="evidence" value="ECO:0007669"/>
    <property type="project" value="TreeGrafter"/>
</dbReference>
<dbReference type="InterPro" id="IPR018365">
    <property type="entry name" value="Cell_cycle_FtsW-rel_CS"/>
</dbReference>
<keyword evidence="8 11" id="KW-1133">Transmembrane helix</keyword>
<evidence type="ECO:0000256" key="4">
    <source>
        <dbReference type="ARBA" id="ARBA00022679"/>
    </source>
</evidence>
<dbReference type="NCBIfam" id="TIGR02210">
    <property type="entry name" value="rodA_shape"/>
    <property type="match status" value="1"/>
</dbReference>
<keyword evidence="5 11" id="KW-0812">Transmembrane</keyword>
<dbReference type="InterPro" id="IPR011923">
    <property type="entry name" value="RodA/MrdB"/>
</dbReference>
<dbReference type="PROSITE" id="PS00428">
    <property type="entry name" value="FTSW_RODA_SPOVE"/>
    <property type="match status" value="1"/>
</dbReference>
<dbReference type="PANTHER" id="PTHR30474">
    <property type="entry name" value="CELL CYCLE PROTEIN"/>
    <property type="match status" value="1"/>
</dbReference>
<evidence type="ECO:0000256" key="9">
    <source>
        <dbReference type="ARBA" id="ARBA00023136"/>
    </source>
</evidence>
<accession>A0A6A7KB23</accession>
<proteinExistence type="predicted"/>
<evidence type="ECO:0000256" key="7">
    <source>
        <dbReference type="ARBA" id="ARBA00022984"/>
    </source>
</evidence>
<keyword evidence="4" id="KW-0808">Transferase</keyword>
<feature type="transmembrane region" description="Helical" evidence="11">
    <location>
        <begin position="75"/>
        <end position="93"/>
    </location>
</feature>
<dbReference type="GO" id="GO:0032153">
    <property type="term" value="C:cell division site"/>
    <property type="evidence" value="ECO:0007669"/>
    <property type="project" value="TreeGrafter"/>
</dbReference>
<dbReference type="GO" id="GO:0016757">
    <property type="term" value="F:glycosyltransferase activity"/>
    <property type="evidence" value="ECO:0007669"/>
    <property type="project" value="UniProtKB-KW"/>
</dbReference>
<comment type="subcellular location">
    <subcellularLocation>
        <location evidence="1">Membrane</location>
        <topology evidence="1">Multi-pass membrane protein</topology>
    </subcellularLocation>
</comment>
<dbReference type="GO" id="GO:0071555">
    <property type="term" value="P:cell wall organization"/>
    <property type="evidence" value="ECO:0007669"/>
    <property type="project" value="UniProtKB-KW"/>
</dbReference>
<dbReference type="InterPro" id="IPR001182">
    <property type="entry name" value="FtsW/RodA"/>
</dbReference>
<evidence type="ECO:0000256" key="1">
    <source>
        <dbReference type="ARBA" id="ARBA00004141"/>
    </source>
</evidence>
<feature type="transmembrane region" description="Helical" evidence="11">
    <location>
        <begin position="268"/>
        <end position="294"/>
    </location>
</feature>
<dbReference type="AlphaFoldDB" id="A0A6A7KB23"/>
<comment type="caution">
    <text evidence="12">The sequence shown here is derived from an EMBL/GenBank/DDBJ whole genome shotgun (WGS) entry which is preliminary data.</text>
</comment>
<keyword evidence="10" id="KW-0961">Cell wall biogenesis/degradation</keyword>
<dbReference type="GO" id="GO:0051301">
    <property type="term" value="P:cell division"/>
    <property type="evidence" value="ECO:0007669"/>
    <property type="project" value="InterPro"/>
</dbReference>
<evidence type="ECO:0000256" key="2">
    <source>
        <dbReference type="ARBA" id="ARBA00022475"/>
    </source>
</evidence>
<feature type="transmembrane region" description="Helical" evidence="11">
    <location>
        <begin position="166"/>
        <end position="183"/>
    </location>
</feature>
<dbReference type="Proteomes" id="UP000440004">
    <property type="component" value="Unassembled WGS sequence"/>
</dbReference>
<dbReference type="RefSeq" id="WP_152805259.1">
    <property type="nucleotide sequence ID" value="NZ_WHNX01000021.1"/>
</dbReference>
<feature type="transmembrane region" description="Helical" evidence="11">
    <location>
        <begin position="12"/>
        <end position="31"/>
    </location>
</feature>
<feature type="transmembrane region" description="Helical" evidence="11">
    <location>
        <begin position="143"/>
        <end position="160"/>
    </location>
</feature>
<evidence type="ECO:0000256" key="10">
    <source>
        <dbReference type="ARBA" id="ARBA00023316"/>
    </source>
</evidence>
<dbReference type="GO" id="GO:0008360">
    <property type="term" value="P:regulation of cell shape"/>
    <property type="evidence" value="ECO:0007669"/>
    <property type="project" value="UniProtKB-KW"/>
</dbReference>
<feature type="transmembrane region" description="Helical" evidence="11">
    <location>
        <begin position="188"/>
        <end position="206"/>
    </location>
</feature>
<keyword evidence="6" id="KW-0133">Cell shape</keyword>